<feature type="domain" description="LysM" evidence="2">
    <location>
        <begin position="251"/>
        <end position="297"/>
    </location>
</feature>
<feature type="chain" id="PRO_5046972578" description="LysM domain-containing protein" evidence="1">
    <location>
        <begin position="26"/>
        <end position="302"/>
    </location>
</feature>
<dbReference type="CDD" id="cd00118">
    <property type="entry name" value="LysM"/>
    <property type="match status" value="1"/>
</dbReference>
<dbReference type="PROSITE" id="PS51782">
    <property type="entry name" value="LYSM"/>
    <property type="match status" value="1"/>
</dbReference>
<dbReference type="InterPro" id="IPR036779">
    <property type="entry name" value="LysM_dom_sf"/>
</dbReference>
<gene>
    <name evidence="3" type="ORF">BJX63DRAFT_432393</name>
</gene>
<organism evidence="3 4">
    <name type="scientific">Aspergillus granulosus</name>
    <dbReference type="NCBI Taxonomy" id="176169"/>
    <lineage>
        <taxon>Eukaryota</taxon>
        <taxon>Fungi</taxon>
        <taxon>Dikarya</taxon>
        <taxon>Ascomycota</taxon>
        <taxon>Pezizomycotina</taxon>
        <taxon>Eurotiomycetes</taxon>
        <taxon>Eurotiomycetidae</taxon>
        <taxon>Eurotiales</taxon>
        <taxon>Aspergillaceae</taxon>
        <taxon>Aspergillus</taxon>
        <taxon>Aspergillus subgen. Nidulantes</taxon>
    </lineage>
</organism>
<dbReference type="InterPro" id="IPR018392">
    <property type="entry name" value="LysM"/>
</dbReference>
<dbReference type="SUPFAM" id="SSF54106">
    <property type="entry name" value="LysM domain"/>
    <property type="match status" value="1"/>
</dbReference>
<evidence type="ECO:0000313" key="3">
    <source>
        <dbReference type="EMBL" id="KAL2812691.1"/>
    </source>
</evidence>
<feature type="signal peptide" evidence="1">
    <location>
        <begin position="1"/>
        <end position="25"/>
    </location>
</feature>
<proteinExistence type="predicted"/>
<dbReference type="Gene3D" id="3.10.350.10">
    <property type="entry name" value="LysM domain"/>
    <property type="match status" value="1"/>
</dbReference>
<keyword evidence="1" id="KW-0732">Signal</keyword>
<sequence>MALHKTRYGRPVFALLTHFVTTAQAQLHLFNPSNPLPFSPECNRALTAAVNCTTIESTTSAHKPMELSNVTIEFLDQLCAEECKASVKVYRGAVKTACANEDLIAASNASVIGQGTSGVYAPIALPDHYVNNYNEHCLQDSVKPVGAIEAYPSYNQPRWTPKAPTGTPINLLTRPLGTLKPWTGIAKPSTATLAPGTRKDCKEYRDNTFSDVPCDWIAKQVSIINFTDWDSSLYDDIPDNAAEGSIEECHWWYEVQEGETCDDILATGAIDMEEFYEWNSSVKEDFSNLELDTAYCIYGGDL</sequence>
<accession>A0ABR4HB45</accession>
<name>A0ABR4HB45_9EURO</name>
<reference evidence="3 4" key="1">
    <citation type="submission" date="2024-07" db="EMBL/GenBank/DDBJ databases">
        <title>Section-level genome sequencing and comparative genomics of Aspergillus sections Usti and Cavernicolus.</title>
        <authorList>
            <consortium name="Lawrence Berkeley National Laboratory"/>
            <person name="Nybo J.L."/>
            <person name="Vesth T.C."/>
            <person name="Theobald S."/>
            <person name="Frisvad J.C."/>
            <person name="Larsen T.O."/>
            <person name="Kjaerboelling I."/>
            <person name="Rothschild-Mancinelli K."/>
            <person name="Lyhne E.K."/>
            <person name="Kogle M.E."/>
            <person name="Barry K."/>
            <person name="Clum A."/>
            <person name="Na H."/>
            <person name="Ledsgaard L."/>
            <person name="Lin J."/>
            <person name="Lipzen A."/>
            <person name="Kuo A."/>
            <person name="Riley R."/>
            <person name="Mondo S."/>
            <person name="Labutti K."/>
            <person name="Haridas S."/>
            <person name="Pangalinan J."/>
            <person name="Salamov A.A."/>
            <person name="Simmons B.A."/>
            <person name="Magnuson J.K."/>
            <person name="Chen J."/>
            <person name="Drula E."/>
            <person name="Henrissat B."/>
            <person name="Wiebenga A."/>
            <person name="Lubbers R.J."/>
            <person name="Gomes A.C."/>
            <person name="Makela M.R."/>
            <person name="Stajich J."/>
            <person name="Grigoriev I.V."/>
            <person name="Mortensen U.H."/>
            <person name="De Vries R.P."/>
            <person name="Baker S.E."/>
            <person name="Andersen M.R."/>
        </authorList>
    </citation>
    <scope>NUCLEOTIDE SEQUENCE [LARGE SCALE GENOMIC DNA]</scope>
    <source>
        <strain evidence="3 4">CBS 588.65</strain>
    </source>
</reference>
<dbReference type="Proteomes" id="UP001610334">
    <property type="component" value="Unassembled WGS sequence"/>
</dbReference>
<comment type="caution">
    <text evidence="3">The sequence shown here is derived from an EMBL/GenBank/DDBJ whole genome shotgun (WGS) entry which is preliminary data.</text>
</comment>
<dbReference type="EMBL" id="JBFXLT010000045">
    <property type="protein sequence ID" value="KAL2812691.1"/>
    <property type="molecule type" value="Genomic_DNA"/>
</dbReference>
<evidence type="ECO:0000259" key="2">
    <source>
        <dbReference type="PROSITE" id="PS51782"/>
    </source>
</evidence>
<evidence type="ECO:0000256" key="1">
    <source>
        <dbReference type="SAM" id="SignalP"/>
    </source>
</evidence>
<protein>
    <recommendedName>
        <fullName evidence="2">LysM domain-containing protein</fullName>
    </recommendedName>
</protein>
<evidence type="ECO:0000313" key="4">
    <source>
        <dbReference type="Proteomes" id="UP001610334"/>
    </source>
</evidence>
<keyword evidence="4" id="KW-1185">Reference proteome</keyword>